<dbReference type="InterPro" id="IPR003646">
    <property type="entry name" value="SH3-like_bac-type"/>
</dbReference>
<dbReference type="Gene3D" id="2.60.40.1080">
    <property type="match status" value="2"/>
</dbReference>
<dbReference type="Proteomes" id="UP000284779">
    <property type="component" value="Unassembled WGS sequence"/>
</dbReference>
<dbReference type="PROSITE" id="PS50853">
    <property type="entry name" value="FN3"/>
    <property type="match status" value="1"/>
</dbReference>
<dbReference type="SMART" id="SM00060">
    <property type="entry name" value="FN3"/>
    <property type="match status" value="2"/>
</dbReference>
<protein>
    <recommendedName>
        <fullName evidence="6">SH3b domain-containing protein</fullName>
    </recommendedName>
</protein>
<dbReference type="InterPro" id="IPR003961">
    <property type="entry name" value="FN3_dom"/>
</dbReference>
<dbReference type="PROSITE" id="PS51781">
    <property type="entry name" value="SH3B"/>
    <property type="match status" value="1"/>
</dbReference>
<feature type="domain" description="SH3b" evidence="3">
    <location>
        <begin position="390"/>
        <end position="470"/>
    </location>
</feature>
<dbReference type="EMBL" id="QSFD01000005">
    <property type="protein sequence ID" value="RHA18645.1"/>
    <property type="molecule type" value="Genomic_DNA"/>
</dbReference>
<organism evidence="4 5">
    <name type="scientific">Eubacterium ventriosum</name>
    <dbReference type="NCBI Taxonomy" id="39496"/>
    <lineage>
        <taxon>Bacteria</taxon>
        <taxon>Bacillati</taxon>
        <taxon>Bacillota</taxon>
        <taxon>Clostridia</taxon>
        <taxon>Eubacteriales</taxon>
        <taxon>Eubacteriaceae</taxon>
        <taxon>Eubacterium</taxon>
    </lineage>
</organism>
<dbReference type="InterPro" id="IPR036116">
    <property type="entry name" value="FN3_sf"/>
</dbReference>
<dbReference type="SMART" id="SM00635">
    <property type="entry name" value="BID_2"/>
    <property type="match status" value="2"/>
</dbReference>
<dbReference type="InterPro" id="IPR003343">
    <property type="entry name" value="Big_2"/>
</dbReference>
<dbReference type="Gene3D" id="2.30.30.40">
    <property type="entry name" value="SH3 Domains"/>
    <property type="match status" value="1"/>
</dbReference>
<proteinExistence type="predicted"/>
<evidence type="ECO:0000313" key="5">
    <source>
        <dbReference type="Proteomes" id="UP000284779"/>
    </source>
</evidence>
<reference evidence="4 5" key="1">
    <citation type="submission" date="2018-08" db="EMBL/GenBank/DDBJ databases">
        <title>A genome reference for cultivated species of the human gut microbiota.</title>
        <authorList>
            <person name="Zou Y."/>
            <person name="Xue W."/>
            <person name="Luo G."/>
        </authorList>
    </citation>
    <scope>NUCLEOTIDE SEQUENCE [LARGE SCALE GENOMIC DNA]</scope>
    <source>
        <strain evidence="4 5">AM44-11BH</strain>
    </source>
</reference>
<feature type="domain" description="Fibronectin type-III" evidence="2">
    <location>
        <begin position="622"/>
        <end position="716"/>
    </location>
</feature>
<dbReference type="SUPFAM" id="SSF49265">
    <property type="entry name" value="Fibronectin type III"/>
    <property type="match status" value="1"/>
</dbReference>
<dbReference type="Gene3D" id="2.60.40.10">
    <property type="entry name" value="Immunoglobulins"/>
    <property type="match status" value="2"/>
</dbReference>
<keyword evidence="5" id="KW-1185">Reference proteome</keyword>
<dbReference type="InterPro" id="IPR013783">
    <property type="entry name" value="Ig-like_fold"/>
</dbReference>
<sequence>MHLRHKPCYTKDRVIYLKKGLIRKILAVILIIALVTGLENYAGIVDTTVKAADAFETSINGFPASYKTYLRKLHNKYPNWKFVPDNTGVDFFTAVENEASHNRSLIENAYSKYLKSNLAGDYNASTGKYIAKDGSSWVSASKNCVAYFMDPRNFLDENHIYMFEQLAYDSSSQTQAGVEAILQGSFMYKNNIGYIDTAGKYQTTNTLYSAQIMTAAKTAKVSAYHIASKILQEIGSKANSKYAGMGASGSVTGTYSKTYTGIYNFYNIGATSSANPIANGLKWAKSGSTYQRPWNTPEKSILGGAQYLGEKYINAGQNTMYLQRFNVKSNGTYSIYTHQYMTNISGAASEAASTADAYQSLGIAAHAKTFVIPVFNNMPSESNTITLGISGNKKGVANSDVNVRKGPATSYDAVGVLPKNQAVTVTEVSNTDIEYGVRWLSNPYWYKVSFVKDGKKYTGYVSAAYINLKGEYTIAKAGRLKLRTTLKTSEQVYYLSDNPAIATVDDAGNVKGIGAGTVTIHGFTAAGKSSVSTINVLAKSIHATGIKLNKTTLKLKNGTKEKLKAKVTPNNTTDGNVTWKSSNKKIAKVTSRGNVYAKSVGECTVTATTANGKKVTCKVKVVPGTATIKATNNGYNSIKLAWNKLGDVTGYWIYRKTPGSKYKTIAKVSGTTVSYKDKNLVTGQKYYYKIKGYKKVGKTTYKGSKSKASKAYPKPAKVKITSIKSTAKGAKLYWKKVVGASGYVIYRSESKTGKYTKIKEIKKQKKIFYNNTGLLKGKTYYYKVMAYRNMSGIYVYGKYSTVKQIRK</sequence>
<dbReference type="InterPro" id="IPR008964">
    <property type="entry name" value="Invasin/intimin_cell_adhesion"/>
</dbReference>
<evidence type="ECO:0000313" key="4">
    <source>
        <dbReference type="EMBL" id="RHA18645.1"/>
    </source>
</evidence>
<dbReference type="Pfam" id="PF08239">
    <property type="entry name" value="SH3_3"/>
    <property type="match status" value="1"/>
</dbReference>
<name>A0A413R8L7_9FIRM</name>
<comment type="caution">
    <text evidence="4">The sequence shown here is derived from an EMBL/GenBank/DDBJ whole genome shotgun (WGS) entry which is preliminary data.</text>
</comment>
<evidence type="ECO:0000259" key="3">
    <source>
        <dbReference type="PROSITE" id="PS51781"/>
    </source>
</evidence>
<dbReference type="SUPFAM" id="SSF49373">
    <property type="entry name" value="Invasin/intimin cell-adhesion fragments"/>
    <property type="match status" value="2"/>
</dbReference>
<dbReference type="CDD" id="cd00063">
    <property type="entry name" value="FN3"/>
    <property type="match status" value="1"/>
</dbReference>
<dbReference type="Pfam" id="PF02368">
    <property type="entry name" value="Big_2"/>
    <property type="match status" value="2"/>
</dbReference>
<keyword evidence="1" id="KW-0812">Transmembrane</keyword>
<gene>
    <name evidence="4" type="ORF">DW944_06120</name>
</gene>
<feature type="transmembrane region" description="Helical" evidence="1">
    <location>
        <begin position="21"/>
        <end position="38"/>
    </location>
</feature>
<evidence type="ECO:0008006" key="6">
    <source>
        <dbReference type="Google" id="ProtNLM"/>
    </source>
</evidence>
<evidence type="ECO:0000256" key="1">
    <source>
        <dbReference type="SAM" id="Phobius"/>
    </source>
</evidence>
<accession>A0A413R8L7</accession>
<keyword evidence="1" id="KW-0472">Membrane</keyword>
<evidence type="ECO:0000259" key="2">
    <source>
        <dbReference type="PROSITE" id="PS50853"/>
    </source>
</evidence>
<dbReference type="AlphaFoldDB" id="A0A413R8L7"/>
<keyword evidence="1" id="KW-1133">Transmembrane helix</keyword>